<gene>
    <name evidence="2" type="ORF">FHS50_000205</name>
</gene>
<feature type="compositionally biased region" description="Basic and acidic residues" evidence="1">
    <location>
        <begin position="10"/>
        <end position="24"/>
    </location>
</feature>
<protein>
    <submittedName>
        <fullName evidence="2">Uncharacterized protein</fullName>
    </submittedName>
</protein>
<keyword evidence="3" id="KW-1185">Reference proteome</keyword>
<dbReference type="Proteomes" id="UP000578569">
    <property type="component" value="Unassembled WGS sequence"/>
</dbReference>
<reference evidence="2 3" key="1">
    <citation type="submission" date="2020-08" db="EMBL/GenBank/DDBJ databases">
        <title>Genomic Encyclopedia of Type Strains, Phase IV (KMG-IV): sequencing the most valuable type-strain genomes for metagenomic binning, comparative biology and taxonomic classification.</title>
        <authorList>
            <person name="Goeker M."/>
        </authorList>
    </citation>
    <scope>NUCLEOTIDE SEQUENCE [LARGE SCALE GENOMIC DNA]</scope>
    <source>
        <strain evidence="2 3">DSM 24194</strain>
    </source>
</reference>
<dbReference type="EMBL" id="JACICF010000001">
    <property type="protein sequence ID" value="MBB3763182.1"/>
    <property type="molecule type" value="Genomic_DNA"/>
</dbReference>
<accession>A0A839Z0H7</accession>
<evidence type="ECO:0000313" key="2">
    <source>
        <dbReference type="EMBL" id="MBB3763182.1"/>
    </source>
</evidence>
<name>A0A839Z0H7_9SPHN</name>
<sequence length="106" mass="11834">MDDSDTQTDESSRHDGEEAQGEDARLTMVDEALVAGNIANTNGLLVILARLVARGVFNQEDLQAFSDSYSKPLDHEGMRENELISQMQDQMESTLAQLMRFLAEQE</sequence>
<feature type="region of interest" description="Disordered" evidence="1">
    <location>
        <begin position="1"/>
        <end position="24"/>
    </location>
</feature>
<comment type="caution">
    <text evidence="2">The sequence shown here is derived from an EMBL/GenBank/DDBJ whole genome shotgun (WGS) entry which is preliminary data.</text>
</comment>
<evidence type="ECO:0000313" key="3">
    <source>
        <dbReference type="Proteomes" id="UP000578569"/>
    </source>
</evidence>
<organism evidence="2 3">
    <name type="scientific">Sphingomicrobium lutaoense</name>
    <dbReference type="NCBI Taxonomy" id="515949"/>
    <lineage>
        <taxon>Bacteria</taxon>
        <taxon>Pseudomonadati</taxon>
        <taxon>Pseudomonadota</taxon>
        <taxon>Alphaproteobacteria</taxon>
        <taxon>Sphingomonadales</taxon>
        <taxon>Sphingomonadaceae</taxon>
        <taxon>Sphingomicrobium</taxon>
    </lineage>
</organism>
<dbReference type="RefSeq" id="WP_183932498.1">
    <property type="nucleotide sequence ID" value="NZ_JACICF010000001.1"/>
</dbReference>
<dbReference type="AlphaFoldDB" id="A0A839Z0H7"/>
<proteinExistence type="predicted"/>
<evidence type="ECO:0000256" key="1">
    <source>
        <dbReference type="SAM" id="MobiDB-lite"/>
    </source>
</evidence>